<organism evidence="1 2">
    <name type="scientific">Coemansia javaensis</name>
    <dbReference type="NCBI Taxonomy" id="2761396"/>
    <lineage>
        <taxon>Eukaryota</taxon>
        <taxon>Fungi</taxon>
        <taxon>Fungi incertae sedis</taxon>
        <taxon>Zoopagomycota</taxon>
        <taxon>Kickxellomycotina</taxon>
        <taxon>Kickxellomycetes</taxon>
        <taxon>Kickxellales</taxon>
        <taxon>Kickxellaceae</taxon>
        <taxon>Coemansia</taxon>
    </lineage>
</organism>
<dbReference type="CDD" id="cd00164">
    <property type="entry name" value="S1_like"/>
    <property type="match status" value="1"/>
</dbReference>
<evidence type="ECO:0008006" key="3">
    <source>
        <dbReference type="Google" id="ProtNLM"/>
    </source>
</evidence>
<dbReference type="Proteomes" id="UP001140217">
    <property type="component" value="Unassembled WGS sequence"/>
</dbReference>
<dbReference type="EMBL" id="JANBUL010000040">
    <property type="protein sequence ID" value="KAJ2783760.1"/>
    <property type="molecule type" value="Genomic_DNA"/>
</dbReference>
<reference evidence="1" key="1">
    <citation type="submission" date="2022-07" db="EMBL/GenBank/DDBJ databases">
        <title>Phylogenomic reconstructions and comparative analyses of Kickxellomycotina fungi.</title>
        <authorList>
            <person name="Reynolds N.K."/>
            <person name="Stajich J.E."/>
            <person name="Barry K."/>
            <person name="Grigoriev I.V."/>
            <person name="Crous P."/>
            <person name="Smith M.E."/>
        </authorList>
    </citation>
    <scope>NUCLEOTIDE SEQUENCE</scope>
    <source>
        <strain evidence="1">NBRC 105414</strain>
    </source>
</reference>
<evidence type="ECO:0000313" key="2">
    <source>
        <dbReference type="Proteomes" id="UP001140217"/>
    </source>
</evidence>
<name>A0A9W8HFE3_9FUNG</name>
<keyword evidence="2" id="KW-1185">Reference proteome</keyword>
<accession>A0A9W8HFE3</accession>
<sequence length="345" mass="37688">MAGHDPPADGPVAPHHPTYVGIHSVDDTTELLYISSGSTRAIGFTPEYLLSMRAKDFIADDYDPNDYPRLYDAEADGSDEGGVFVFYTNVRTAHGPPVLHKITSFKCGACVLYVGTTYPEVPFRERHELRVQALDRAMTQRNITREQQARRAAKRRNAPVYRAHSGRAKAAFVLEHPTAVAAGVRGPHGRQAGVLISFATASLSHVIDADPSDVIHEPFLKLVAPEDLVRVSAFFDRLAASTEVLFESFALLQRPHLIDGDVIVADEDNKRVVVDCLGAASHDGLVLLVNKLRTKPAPARDTLGNYVRAKVREVDDEGGYLSLAELLSSDPETSDAPGWAQLDMP</sequence>
<evidence type="ECO:0000313" key="1">
    <source>
        <dbReference type="EMBL" id="KAJ2783760.1"/>
    </source>
</evidence>
<protein>
    <recommendedName>
        <fullName evidence="3">PAS domain-containing protein</fullName>
    </recommendedName>
</protein>
<dbReference type="AlphaFoldDB" id="A0A9W8HFE3"/>
<proteinExistence type="predicted"/>
<comment type="caution">
    <text evidence="1">The sequence shown here is derived from an EMBL/GenBank/DDBJ whole genome shotgun (WGS) entry which is preliminary data.</text>
</comment>
<gene>
    <name evidence="1" type="ORF">H4R18_001512</name>
</gene>
<dbReference type="OrthoDB" id="411251at2759"/>